<dbReference type="PRINTS" id="PR00502">
    <property type="entry name" value="NUDIXFAMILY"/>
</dbReference>
<sequence>MTDVRPVRPVLSAPDPDTRPRNRRRAMRVLLVDTEDRLLLFRDSDPGITPVPTFWITPGGGVDPGETDLEAAVREIEEETGLVIDAEALVGPLAERVVVHGYSDVVTTQDELFWFVRCDPFEVSIDGHTEVEQATMTAHQWWTRADLESSAEDIWPRDLLAIWDQVAAGDSVGAAPLPLGDVDESTVAPS</sequence>
<organism evidence="8 9">
    <name type="scientific">Knoellia sinensis KCTC 19936</name>
    <dbReference type="NCBI Taxonomy" id="1385520"/>
    <lineage>
        <taxon>Bacteria</taxon>
        <taxon>Bacillati</taxon>
        <taxon>Actinomycetota</taxon>
        <taxon>Actinomycetes</taxon>
        <taxon>Micrococcales</taxon>
        <taxon>Intrasporangiaceae</taxon>
        <taxon>Knoellia</taxon>
    </lineage>
</organism>
<evidence type="ECO:0000313" key="8">
    <source>
        <dbReference type="EMBL" id="KGN34646.1"/>
    </source>
</evidence>
<keyword evidence="3 5" id="KW-0378">Hydrolase</keyword>
<dbReference type="SUPFAM" id="SSF55811">
    <property type="entry name" value="Nudix"/>
    <property type="match status" value="1"/>
</dbReference>
<gene>
    <name evidence="8" type="ORF">N802_00720</name>
</gene>
<dbReference type="PROSITE" id="PS00893">
    <property type="entry name" value="NUDIX_BOX"/>
    <property type="match status" value="1"/>
</dbReference>
<keyword evidence="4" id="KW-0460">Magnesium</keyword>
<evidence type="ECO:0000256" key="6">
    <source>
        <dbReference type="SAM" id="MobiDB-lite"/>
    </source>
</evidence>
<dbReference type="RefSeq" id="WP_245613781.1">
    <property type="nucleotide sequence ID" value="NZ_AVPJ01000001.1"/>
</dbReference>
<feature type="region of interest" description="Disordered" evidence="6">
    <location>
        <begin position="1"/>
        <end position="22"/>
    </location>
</feature>
<keyword evidence="9" id="KW-1185">Reference proteome</keyword>
<feature type="domain" description="Nudix hydrolase" evidence="7">
    <location>
        <begin position="22"/>
        <end position="166"/>
    </location>
</feature>
<dbReference type="PROSITE" id="PS51462">
    <property type="entry name" value="NUDIX"/>
    <property type="match status" value="1"/>
</dbReference>
<dbReference type="InterPro" id="IPR015797">
    <property type="entry name" value="NUDIX_hydrolase-like_dom_sf"/>
</dbReference>
<dbReference type="InterPro" id="IPR020084">
    <property type="entry name" value="NUDIX_hydrolase_CS"/>
</dbReference>
<dbReference type="InterPro" id="IPR020476">
    <property type="entry name" value="Nudix_hydrolase"/>
</dbReference>
<dbReference type="PANTHER" id="PTHR43046:SF12">
    <property type="entry name" value="GDP-MANNOSE MANNOSYL HYDROLASE"/>
    <property type="match status" value="1"/>
</dbReference>
<dbReference type="Gene3D" id="3.90.79.10">
    <property type="entry name" value="Nucleoside Triphosphate Pyrophosphohydrolase"/>
    <property type="match status" value="1"/>
</dbReference>
<evidence type="ECO:0000256" key="2">
    <source>
        <dbReference type="ARBA" id="ARBA00005582"/>
    </source>
</evidence>
<comment type="cofactor">
    <cofactor evidence="1">
        <name>Mg(2+)</name>
        <dbReference type="ChEBI" id="CHEBI:18420"/>
    </cofactor>
</comment>
<dbReference type="InterPro" id="IPR000086">
    <property type="entry name" value="NUDIX_hydrolase_dom"/>
</dbReference>
<dbReference type="Pfam" id="PF00293">
    <property type="entry name" value="NUDIX"/>
    <property type="match status" value="1"/>
</dbReference>
<name>A0A0A0JGB4_9MICO</name>
<dbReference type="CDD" id="cd04685">
    <property type="entry name" value="NUDIX_Hydrolase"/>
    <property type="match status" value="1"/>
</dbReference>
<evidence type="ECO:0000256" key="1">
    <source>
        <dbReference type="ARBA" id="ARBA00001946"/>
    </source>
</evidence>
<comment type="caution">
    <text evidence="8">The sequence shown here is derived from an EMBL/GenBank/DDBJ whole genome shotgun (WGS) entry which is preliminary data.</text>
</comment>
<evidence type="ECO:0000313" key="9">
    <source>
        <dbReference type="Proteomes" id="UP000030002"/>
    </source>
</evidence>
<dbReference type="PANTHER" id="PTHR43046">
    <property type="entry name" value="GDP-MANNOSE MANNOSYL HYDROLASE"/>
    <property type="match status" value="1"/>
</dbReference>
<protein>
    <submittedName>
        <fullName evidence="8">NUDIX hydrolase</fullName>
    </submittedName>
</protein>
<evidence type="ECO:0000259" key="7">
    <source>
        <dbReference type="PROSITE" id="PS51462"/>
    </source>
</evidence>
<dbReference type="EMBL" id="AVPJ01000001">
    <property type="protein sequence ID" value="KGN34646.1"/>
    <property type="molecule type" value="Genomic_DNA"/>
</dbReference>
<evidence type="ECO:0000256" key="5">
    <source>
        <dbReference type="RuleBase" id="RU003476"/>
    </source>
</evidence>
<dbReference type="AlphaFoldDB" id="A0A0A0JGB4"/>
<proteinExistence type="inferred from homology"/>
<comment type="similarity">
    <text evidence="2 5">Belongs to the Nudix hydrolase family.</text>
</comment>
<dbReference type="STRING" id="1385520.N802_00720"/>
<reference evidence="8 9" key="1">
    <citation type="submission" date="2013-08" db="EMBL/GenBank/DDBJ databases">
        <title>The genome sequence of Knoellia sinensis.</title>
        <authorList>
            <person name="Zhu W."/>
            <person name="Wang G."/>
        </authorList>
    </citation>
    <scope>NUCLEOTIDE SEQUENCE [LARGE SCALE GENOMIC DNA]</scope>
    <source>
        <strain evidence="8 9">KCTC 19936</strain>
    </source>
</reference>
<dbReference type="eggNOG" id="COG0494">
    <property type="taxonomic scope" value="Bacteria"/>
</dbReference>
<dbReference type="GO" id="GO:0016787">
    <property type="term" value="F:hydrolase activity"/>
    <property type="evidence" value="ECO:0007669"/>
    <property type="project" value="UniProtKB-KW"/>
</dbReference>
<accession>A0A0A0JGB4</accession>
<evidence type="ECO:0000256" key="4">
    <source>
        <dbReference type="ARBA" id="ARBA00022842"/>
    </source>
</evidence>
<evidence type="ECO:0000256" key="3">
    <source>
        <dbReference type="ARBA" id="ARBA00022801"/>
    </source>
</evidence>
<dbReference type="Proteomes" id="UP000030002">
    <property type="component" value="Unassembled WGS sequence"/>
</dbReference>